<gene>
    <name evidence="4" type="ORF">GMRT_10939</name>
</gene>
<evidence type="ECO:0000256" key="1">
    <source>
        <dbReference type="PROSITE-ProRule" id="PRU00023"/>
    </source>
</evidence>
<keyword evidence="1" id="KW-0040">ANK repeat</keyword>
<evidence type="ECO:0000313" key="5">
    <source>
        <dbReference type="Proteomes" id="UP000315496"/>
    </source>
</evidence>
<protein>
    <submittedName>
        <fullName evidence="4">Ankyrin repeat protein 1</fullName>
    </submittedName>
</protein>
<feature type="repeat" description="ANK" evidence="1">
    <location>
        <begin position="60"/>
        <end position="92"/>
    </location>
</feature>
<dbReference type="AlphaFoldDB" id="A0A4Z1SY56"/>
<dbReference type="InterPro" id="IPR002110">
    <property type="entry name" value="Ankyrin_rpt"/>
</dbReference>
<name>A0A4Z1SY56_GIAMU</name>
<reference evidence="4 5" key="1">
    <citation type="submission" date="2019-05" db="EMBL/GenBank/DDBJ databases">
        <title>The compact genome of Giardia muris reveals important steps in the evolution of intestinal protozoan parasites.</title>
        <authorList>
            <person name="Xu F."/>
            <person name="Jimenez-Gonzalez A."/>
            <person name="Einarsson E."/>
            <person name="Astvaldsson A."/>
            <person name="Peirasmaki D."/>
            <person name="Eckmann L."/>
            <person name="Andersson J.O."/>
            <person name="Svard S.G."/>
            <person name="Jerlstrom-Hultqvist J."/>
        </authorList>
    </citation>
    <scope>NUCLEOTIDE SEQUENCE [LARGE SCALE GENOMIC DNA]</scope>
    <source>
        <strain evidence="4 5">Roberts-Thomson</strain>
    </source>
</reference>
<feature type="coiled-coil region" evidence="2">
    <location>
        <begin position="627"/>
        <end position="668"/>
    </location>
</feature>
<dbReference type="Pfam" id="PF12796">
    <property type="entry name" value="Ank_2"/>
    <property type="match status" value="3"/>
</dbReference>
<keyword evidence="2" id="KW-0175">Coiled coil</keyword>
<dbReference type="VEuPathDB" id="GiardiaDB:GMRT_10939"/>
<dbReference type="Gene3D" id="1.25.40.20">
    <property type="entry name" value="Ankyrin repeat-containing domain"/>
    <property type="match status" value="3"/>
</dbReference>
<dbReference type="Proteomes" id="UP000315496">
    <property type="component" value="Chromosome 1"/>
</dbReference>
<comment type="caution">
    <text evidence="4">The sequence shown here is derived from an EMBL/GenBank/DDBJ whole genome shotgun (WGS) entry which is preliminary data.</text>
</comment>
<feature type="region of interest" description="Disordered" evidence="3">
    <location>
        <begin position="517"/>
        <end position="543"/>
    </location>
</feature>
<sequence length="905" mass="101064">MSDWFEAVRTGNVEALRALLHQHARSTTSGQSGLMLAAIAGNLGVVQLLLEKEAGMLNHEGYTALYLAALAGQAEVCEVLLTNKVECMAQDPNNILCAAVKSGSLPTLRMILDAFPFSRVPGVPSALDMAVRQRNPDLISLLLADSRIRPRDICAAFYYLRTDDEELRKMLWEALKTRGTSDQLVEQLSEEIIFLMQSLSPSMPTCVGRARLFELREVVRTAFDFVTQNLHLPEASTLPMFQANQERLKVLVPTLQGLIGTCLKHLEQILTDAPMENPEGDAESQLYHEVNCERYRLLHEVVMLRRTIDEKDKEILDLMAKQGGSGMSNELESMVAKVFNMIHEFRQKLAFLTTIGIAKDEVIDQLRAQIAELEVNRSSTIKMPILKDISGKDHQDQYVFDETHEFEKGRRSQSTNSTIEDKLGQLRERMEADGESLLQVHQQLEQSRIELARQTRTTQQNLVNLAKTLKVPYEGVSQDSLERTIVQSVSRLVMEYGKATDAVRVLKGQLLADRQEARQRIQGTDPKQAHPSDEATDCRLDDALNYSPPRFSRSISPNNQFHDSEVDALRNTVASLTRLVSTKDSRIKTLIESVTMLQNSIGEDGGPAVSLSASRVHGDTSINEPGVEGLQRERDSLRQELESLRRENEELRNANDTLRDSISKTKNILETSPILPESLARGSSQDRPSPLSLRSPLHAAVIRRDAEEVQRLLRDHARETDERGNTSLMIAARLGFDDLVVILLHYEARLQNRFGDTALMFAAVAGHFSVVELLAPVEATFQNESGLTALMLAAEAGNTEIVRLLVKYDETRLVNNSLETALILAATNDRPLAVSILVEYEAGHRCISADGLEGKGETALMRACFVGARECVEILHPWEKDIVDRDGRTALEYACEADIQQLFET</sequence>
<feature type="repeat" description="ANK" evidence="1">
    <location>
        <begin position="29"/>
        <end position="54"/>
    </location>
</feature>
<dbReference type="PANTHER" id="PTHR24120">
    <property type="entry name" value="GH07239P"/>
    <property type="match status" value="1"/>
</dbReference>
<dbReference type="EMBL" id="VDLU01000001">
    <property type="protein sequence ID" value="TNJ30440.1"/>
    <property type="molecule type" value="Genomic_DNA"/>
</dbReference>
<accession>A0A4Z1SY56</accession>
<keyword evidence="5" id="KW-1185">Reference proteome</keyword>
<feature type="region of interest" description="Disordered" evidence="3">
    <location>
        <begin position="673"/>
        <end position="696"/>
    </location>
</feature>
<organism evidence="4 5">
    <name type="scientific">Giardia muris</name>
    <dbReference type="NCBI Taxonomy" id="5742"/>
    <lineage>
        <taxon>Eukaryota</taxon>
        <taxon>Metamonada</taxon>
        <taxon>Diplomonadida</taxon>
        <taxon>Hexamitidae</taxon>
        <taxon>Giardiinae</taxon>
        <taxon>Giardia</taxon>
    </lineage>
</organism>
<proteinExistence type="predicted"/>
<evidence type="ECO:0000313" key="4">
    <source>
        <dbReference type="EMBL" id="TNJ30440.1"/>
    </source>
</evidence>
<evidence type="ECO:0000256" key="3">
    <source>
        <dbReference type="SAM" id="MobiDB-lite"/>
    </source>
</evidence>
<feature type="region of interest" description="Disordered" evidence="3">
    <location>
        <begin position="603"/>
        <end position="626"/>
    </location>
</feature>
<dbReference type="SUPFAM" id="SSF48403">
    <property type="entry name" value="Ankyrin repeat"/>
    <property type="match status" value="2"/>
</dbReference>
<dbReference type="InterPro" id="IPR036770">
    <property type="entry name" value="Ankyrin_rpt-contain_sf"/>
</dbReference>
<dbReference type="SMART" id="SM00248">
    <property type="entry name" value="ANK"/>
    <property type="match status" value="9"/>
</dbReference>
<feature type="compositionally biased region" description="Basic and acidic residues" evidence="3">
    <location>
        <begin position="527"/>
        <end position="542"/>
    </location>
</feature>
<dbReference type="PROSITE" id="PS50297">
    <property type="entry name" value="ANK_REP_REGION"/>
    <property type="match status" value="3"/>
</dbReference>
<dbReference type="PROSITE" id="PS50088">
    <property type="entry name" value="ANK_REPEAT"/>
    <property type="match status" value="3"/>
</dbReference>
<evidence type="ECO:0000256" key="2">
    <source>
        <dbReference type="SAM" id="Coils"/>
    </source>
</evidence>
<dbReference type="OrthoDB" id="20727at2759"/>
<dbReference type="PANTHER" id="PTHR24120:SF4">
    <property type="entry name" value="GH07239P"/>
    <property type="match status" value="1"/>
</dbReference>
<feature type="repeat" description="ANK" evidence="1">
    <location>
        <begin position="785"/>
        <end position="817"/>
    </location>
</feature>